<name>W4GSN8_APHAT</name>
<sequence>MSIPINILIETVIRMTMAWTAMMTLCHRPLTEVEVTPHAARDHGHTIIPWTHRLCLYRDFPYLRLYRGPSSSTRSCRRR</sequence>
<reference evidence="1" key="1">
    <citation type="submission" date="2013-12" db="EMBL/GenBank/DDBJ databases">
        <title>The Genome Sequence of Aphanomyces astaci APO3.</title>
        <authorList>
            <consortium name="The Broad Institute Genomics Platform"/>
            <person name="Russ C."/>
            <person name="Tyler B."/>
            <person name="van West P."/>
            <person name="Dieguez-Uribeondo J."/>
            <person name="Young S.K."/>
            <person name="Zeng Q."/>
            <person name="Gargeya S."/>
            <person name="Fitzgerald M."/>
            <person name="Abouelleil A."/>
            <person name="Alvarado L."/>
            <person name="Chapman S.B."/>
            <person name="Gainer-Dewar J."/>
            <person name="Goldberg J."/>
            <person name="Griggs A."/>
            <person name="Gujja S."/>
            <person name="Hansen M."/>
            <person name="Howarth C."/>
            <person name="Imamovic A."/>
            <person name="Ireland A."/>
            <person name="Larimer J."/>
            <person name="McCowan C."/>
            <person name="Murphy C."/>
            <person name="Pearson M."/>
            <person name="Poon T.W."/>
            <person name="Priest M."/>
            <person name="Roberts A."/>
            <person name="Saif S."/>
            <person name="Shea T."/>
            <person name="Sykes S."/>
            <person name="Wortman J."/>
            <person name="Nusbaum C."/>
            <person name="Birren B."/>
        </authorList>
    </citation>
    <scope>NUCLEOTIDE SEQUENCE [LARGE SCALE GENOMIC DNA]</scope>
    <source>
        <strain evidence="1">APO3</strain>
    </source>
</reference>
<protein>
    <submittedName>
        <fullName evidence="1">Uncharacterized protein</fullName>
    </submittedName>
</protein>
<evidence type="ECO:0000313" key="1">
    <source>
        <dbReference type="EMBL" id="ETV82029.1"/>
    </source>
</evidence>
<organism evidence="1">
    <name type="scientific">Aphanomyces astaci</name>
    <name type="common">Crayfish plague agent</name>
    <dbReference type="NCBI Taxonomy" id="112090"/>
    <lineage>
        <taxon>Eukaryota</taxon>
        <taxon>Sar</taxon>
        <taxon>Stramenopiles</taxon>
        <taxon>Oomycota</taxon>
        <taxon>Saprolegniomycetes</taxon>
        <taxon>Saprolegniales</taxon>
        <taxon>Verrucalvaceae</taxon>
        <taxon>Aphanomyces</taxon>
    </lineage>
</organism>
<dbReference type="GeneID" id="20807551"/>
<dbReference type="EMBL" id="KI913123">
    <property type="protein sequence ID" value="ETV82029.1"/>
    <property type="molecule type" value="Genomic_DNA"/>
</dbReference>
<dbReference type="AlphaFoldDB" id="W4GSN8"/>
<proteinExistence type="predicted"/>
<dbReference type="VEuPathDB" id="FungiDB:H257_05555"/>
<dbReference type="RefSeq" id="XP_009828766.1">
    <property type="nucleotide sequence ID" value="XM_009830464.1"/>
</dbReference>
<gene>
    <name evidence="1" type="ORF">H257_05555</name>
</gene>
<accession>W4GSN8</accession>